<dbReference type="Proteomes" id="UP001152797">
    <property type="component" value="Unassembled WGS sequence"/>
</dbReference>
<comment type="caution">
    <text evidence="2">The sequence shown here is derived from an EMBL/GenBank/DDBJ whole genome shotgun (WGS) entry which is preliminary data.</text>
</comment>
<reference evidence="2" key="1">
    <citation type="submission" date="2022-10" db="EMBL/GenBank/DDBJ databases">
        <authorList>
            <person name="Chen Y."/>
            <person name="Dougan E. K."/>
            <person name="Chan C."/>
            <person name="Rhodes N."/>
            <person name="Thang M."/>
        </authorList>
    </citation>
    <scope>NUCLEOTIDE SEQUENCE</scope>
</reference>
<dbReference type="EMBL" id="CAMXCT020000189">
    <property type="protein sequence ID" value="CAL1128591.1"/>
    <property type="molecule type" value="Genomic_DNA"/>
</dbReference>
<keyword evidence="4" id="KW-1185">Reference proteome</keyword>
<dbReference type="AlphaFoldDB" id="A0A9P1FGI7"/>
<feature type="region of interest" description="Disordered" evidence="1">
    <location>
        <begin position="231"/>
        <end position="257"/>
    </location>
</feature>
<gene>
    <name evidence="2" type="ORF">C1SCF055_LOCUS3562</name>
</gene>
<proteinExistence type="predicted"/>
<name>A0A9P1FGI7_9DINO</name>
<evidence type="ECO:0000256" key="1">
    <source>
        <dbReference type="SAM" id="MobiDB-lite"/>
    </source>
</evidence>
<accession>A0A9P1FGI7</accession>
<feature type="region of interest" description="Disordered" evidence="1">
    <location>
        <begin position="402"/>
        <end position="440"/>
    </location>
</feature>
<feature type="compositionally biased region" description="Acidic residues" evidence="1">
    <location>
        <begin position="241"/>
        <end position="254"/>
    </location>
</feature>
<evidence type="ECO:0000313" key="3">
    <source>
        <dbReference type="EMBL" id="CAL4762528.1"/>
    </source>
</evidence>
<dbReference type="EMBL" id="CAMXCT010000189">
    <property type="protein sequence ID" value="CAI3975216.1"/>
    <property type="molecule type" value="Genomic_DNA"/>
</dbReference>
<dbReference type="EMBL" id="CAMXCT030000189">
    <property type="protein sequence ID" value="CAL4762528.1"/>
    <property type="molecule type" value="Genomic_DNA"/>
</dbReference>
<feature type="region of interest" description="Disordered" evidence="1">
    <location>
        <begin position="119"/>
        <end position="186"/>
    </location>
</feature>
<sequence>MSSVLDVGEQAFLRLDGFDPSWRQSLVVVSHRKRNKLVCIVRVLDQEISGIHDQVTFFELGGSKYILVEGRPEQLRGTCSQPHRALEQKTDRLLARCQEVLEQDSLLYLTASEDAEDFAPKTKTKTKELDSSSEDSSDQDLSDEEDAVLRLLGKASKSRQDTGIAKGSKERSAPKERFPLLKGEKDKEAEAVDLDKLLAQALSTSNPASSSTGLNTLISLELLKAIKGKSKTKRTHMLAREDEDTPSSSDDDQDDIKLTGAGKALRNYRHGHKMMRKRPLRHVRRYIEEIESVMGVSPEVPYRISDYTKRINWNKQKSLMRVHFAVSELLKSILKGKSNLAALQAVQLLRACHQSSLDQGSWKAASLLLGHQDPLERPRFGGEPDQLEKIASYLKAMDDLEKRSKSNQPLPPEADPAKKQKGKGKSRKVDTSGEADDRVSLPEKAAIIDPKDHLTGDRLQDFLTMPEWRKQVELVFSPVGPDAVPAVAGAVETLATELVREGLATKKALQKLIGLFIHPFMHRRECMGLFHHVYAFIDQMPDKGLRKLPPYDVKDEILSAALVLPLAEASARWPDPLLDEQVLQAVQVRRPMQVQVLLDLSGMVQIRKLATCWENLKVWEEQRATKLRFMGRWSVERSLEHYVQLAMATQILNRLAPRAVSRLKAAKRYPTDPNLQKFAKAKVAILELDAQSEPLPFLPVQIQPNANPAQRPASAARQVGEASAFSRFRSLLQHRLLVRQVTHFLCLLVDGVLDELTYQLEFAIREALPSNLEDVRMGEPDQLEKIASYLKAMDDLEKRSKSNQPLPPEADPAKKQKAFAGAKPVDASRVSLPEKAAIIDPKDHLTGAILKAARCMDEHNMLVYGRTFPVETLATELVREGLATKKALQKLIGLFIHPFMHRRECMGLFHHVYAFIDQMPDKGLRKLPPYVKDEILSAALVLPLAEASARWPDPLLDEQVLQAVQVRRPMQVQVLLDLSGMVQIRKLATCWENLKVWEEQRATKLRFMGRWSVERSLEHYVQLAMATQILNRLAPRAVSRLKRAAKRYPTDPNLQKFAKAKVAILELDAQSEPLPFLPVQIQPNANPAQRPASAARQVGEASAFSRFRSLLQHRRVQVAWRSSSAQVAAWTTKCAFCDFPPPPRLITNGGVGSTINPCTNDFADLTSRLQKNLKSSMEVFRCQSSILSGFPSSFLSRILSGIIGSSFDGVFSLGC</sequence>
<reference evidence="3 4" key="2">
    <citation type="submission" date="2024-05" db="EMBL/GenBank/DDBJ databases">
        <authorList>
            <person name="Chen Y."/>
            <person name="Shah S."/>
            <person name="Dougan E. K."/>
            <person name="Thang M."/>
            <person name="Chan C."/>
        </authorList>
    </citation>
    <scope>NUCLEOTIDE SEQUENCE [LARGE SCALE GENOMIC DNA]</scope>
</reference>
<evidence type="ECO:0000313" key="4">
    <source>
        <dbReference type="Proteomes" id="UP001152797"/>
    </source>
</evidence>
<protein>
    <submittedName>
        <fullName evidence="2">Uncharacterized protein</fullName>
    </submittedName>
</protein>
<evidence type="ECO:0000313" key="2">
    <source>
        <dbReference type="EMBL" id="CAI3975216.1"/>
    </source>
</evidence>
<feature type="compositionally biased region" description="Basic and acidic residues" evidence="1">
    <location>
        <begin position="167"/>
        <end position="186"/>
    </location>
</feature>
<feature type="compositionally biased region" description="Acidic residues" evidence="1">
    <location>
        <begin position="131"/>
        <end position="146"/>
    </location>
</feature>
<feature type="compositionally biased region" description="Basic and acidic residues" evidence="1">
    <location>
        <begin position="427"/>
        <end position="440"/>
    </location>
</feature>
<organism evidence="2">
    <name type="scientific">Cladocopium goreaui</name>
    <dbReference type="NCBI Taxonomy" id="2562237"/>
    <lineage>
        <taxon>Eukaryota</taxon>
        <taxon>Sar</taxon>
        <taxon>Alveolata</taxon>
        <taxon>Dinophyceae</taxon>
        <taxon>Suessiales</taxon>
        <taxon>Symbiodiniaceae</taxon>
        <taxon>Cladocopium</taxon>
    </lineage>
</organism>